<evidence type="ECO:0000256" key="2">
    <source>
        <dbReference type="SAM" id="Phobius"/>
    </source>
</evidence>
<keyword evidence="2" id="KW-0472">Membrane</keyword>
<gene>
    <name evidence="3" type="ORF">BCR34DRAFT_90749</name>
</gene>
<feature type="region of interest" description="Disordered" evidence="1">
    <location>
        <begin position="272"/>
        <end position="302"/>
    </location>
</feature>
<protein>
    <recommendedName>
        <fullName evidence="5">Mid2 domain-containing protein</fullName>
    </recommendedName>
</protein>
<name>A0A1Y1YVT5_9PLEO</name>
<dbReference type="OrthoDB" id="5215637at2759"/>
<dbReference type="STRING" id="1231657.A0A1Y1YVT5"/>
<dbReference type="AlphaFoldDB" id="A0A1Y1YVT5"/>
<evidence type="ECO:0000256" key="1">
    <source>
        <dbReference type="SAM" id="MobiDB-lite"/>
    </source>
</evidence>
<evidence type="ECO:0008006" key="5">
    <source>
        <dbReference type="Google" id="ProtNLM"/>
    </source>
</evidence>
<dbReference type="EMBL" id="MCFA01000165">
    <property type="protein sequence ID" value="ORY01837.1"/>
    <property type="molecule type" value="Genomic_DNA"/>
</dbReference>
<organism evidence="3 4">
    <name type="scientific">Clohesyomyces aquaticus</name>
    <dbReference type="NCBI Taxonomy" id="1231657"/>
    <lineage>
        <taxon>Eukaryota</taxon>
        <taxon>Fungi</taxon>
        <taxon>Dikarya</taxon>
        <taxon>Ascomycota</taxon>
        <taxon>Pezizomycotina</taxon>
        <taxon>Dothideomycetes</taxon>
        <taxon>Pleosporomycetidae</taxon>
        <taxon>Pleosporales</taxon>
        <taxon>Lindgomycetaceae</taxon>
        <taxon>Clohesyomyces</taxon>
    </lineage>
</organism>
<keyword evidence="4" id="KW-1185">Reference proteome</keyword>
<comment type="caution">
    <text evidence="3">The sequence shown here is derived from an EMBL/GenBank/DDBJ whole genome shotgun (WGS) entry which is preliminary data.</text>
</comment>
<keyword evidence="2" id="KW-0812">Transmembrane</keyword>
<feature type="transmembrane region" description="Helical" evidence="2">
    <location>
        <begin position="208"/>
        <end position="229"/>
    </location>
</feature>
<sequence>MSYTCYFPDGTDTVSSGGNYFPCNQTALTVGKHTSCCAPGDICFTNGLCKADTKDQYNWNWRVGCTDKTWKDPACPNYCRDVASDHSAHIVFQCEGNKDWCCSTGDPGGYARAYNFTCCKVPDLTLNLGGAVVYTHAAPVLGISSLVTSAAVISSTATPIPTSIISVPANATISNSNSLSTPTTTDSPNSNNLTSPATPSNPSSGLKIGLGVGIPLGLILIAAACFLFWRLGRQQSQQQQAKPTDKLPPDYYSPVDNRNLQRNTLAFNLEADGRELKSEMAHPASPVELEVPPPVPRKSRDS</sequence>
<feature type="region of interest" description="Disordered" evidence="1">
    <location>
        <begin position="176"/>
        <end position="202"/>
    </location>
</feature>
<feature type="compositionally biased region" description="Low complexity" evidence="1">
    <location>
        <begin position="176"/>
        <end position="196"/>
    </location>
</feature>
<proteinExistence type="predicted"/>
<feature type="region of interest" description="Disordered" evidence="1">
    <location>
        <begin position="237"/>
        <end position="257"/>
    </location>
</feature>
<evidence type="ECO:0000313" key="3">
    <source>
        <dbReference type="EMBL" id="ORY01837.1"/>
    </source>
</evidence>
<dbReference type="Proteomes" id="UP000193144">
    <property type="component" value="Unassembled WGS sequence"/>
</dbReference>
<keyword evidence="2" id="KW-1133">Transmembrane helix</keyword>
<accession>A0A1Y1YVT5</accession>
<reference evidence="3 4" key="1">
    <citation type="submission" date="2016-07" db="EMBL/GenBank/DDBJ databases">
        <title>Pervasive Adenine N6-methylation of Active Genes in Fungi.</title>
        <authorList>
            <consortium name="DOE Joint Genome Institute"/>
            <person name="Mondo S.J."/>
            <person name="Dannebaum R.O."/>
            <person name="Kuo R.C."/>
            <person name="Labutti K."/>
            <person name="Haridas S."/>
            <person name="Kuo A."/>
            <person name="Salamov A."/>
            <person name="Ahrendt S.R."/>
            <person name="Lipzen A."/>
            <person name="Sullivan W."/>
            <person name="Andreopoulos W.B."/>
            <person name="Clum A."/>
            <person name="Lindquist E."/>
            <person name="Daum C."/>
            <person name="Ramamoorthy G.K."/>
            <person name="Gryganskyi A."/>
            <person name="Culley D."/>
            <person name="Magnuson J.K."/>
            <person name="James T.Y."/>
            <person name="O'Malley M.A."/>
            <person name="Stajich J.E."/>
            <person name="Spatafora J.W."/>
            <person name="Visel A."/>
            <person name="Grigoriev I.V."/>
        </authorList>
    </citation>
    <scope>NUCLEOTIDE SEQUENCE [LARGE SCALE GENOMIC DNA]</scope>
    <source>
        <strain evidence="3 4">CBS 115471</strain>
    </source>
</reference>
<evidence type="ECO:0000313" key="4">
    <source>
        <dbReference type="Proteomes" id="UP000193144"/>
    </source>
</evidence>